<reference evidence="2 3" key="1">
    <citation type="submission" date="2018-05" db="EMBL/GenBank/DDBJ databases">
        <title>Legionella qingyii sp.nov., whole genome shotgun sequence.</title>
        <authorList>
            <person name="Wu H."/>
            <person name="Zhu Q."/>
            <person name="Hu C."/>
        </authorList>
    </citation>
    <scope>NUCLEOTIDE SEQUENCE [LARGE SCALE GENOMIC DNA]</scope>
    <source>
        <strain evidence="2 3">HEB18</strain>
    </source>
</reference>
<keyword evidence="1" id="KW-0472">Membrane</keyword>
<dbReference type="Proteomes" id="UP000247152">
    <property type="component" value="Unassembled WGS sequence"/>
</dbReference>
<feature type="transmembrane region" description="Helical" evidence="1">
    <location>
        <begin position="12"/>
        <end position="33"/>
    </location>
</feature>
<keyword evidence="1" id="KW-0812">Transmembrane</keyword>
<evidence type="ECO:0000313" key="2">
    <source>
        <dbReference type="EMBL" id="PWY54232.1"/>
    </source>
</evidence>
<evidence type="ECO:0000313" key="3">
    <source>
        <dbReference type="Proteomes" id="UP000247152"/>
    </source>
</evidence>
<name>A0A317U151_9GAMM</name>
<evidence type="ECO:0000256" key="1">
    <source>
        <dbReference type="SAM" id="Phobius"/>
    </source>
</evidence>
<keyword evidence="1" id="KW-1133">Transmembrane helix</keyword>
<organism evidence="2 3">
    <name type="scientific">Legionella qingyii</name>
    <dbReference type="NCBI Taxonomy" id="2184757"/>
    <lineage>
        <taxon>Bacteria</taxon>
        <taxon>Pseudomonadati</taxon>
        <taxon>Pseudomonadota</taxon>
        <taxon>Gammaproteobacteria</taxon>
        <taxon>Legionellales</taxon>
        <taxon>Legionellaceae</taxon>
        <taxon>Legionella</taxon>
    </lineage>
</organism>
<accession>A0A317U151</accession>
<sequence>MLNKTVLIGNFVIVRMVMRVLEIFLLVIIDFILHVHNVKEVIYMQNEVMNVLGVEDYERNFTAG</sequence>
<comment type="caution">
    <text evidence="2">The sequence shown here is derived from an EMBL/GenBank/DDBJ whole genome shotgun (WGS) entry which is preliminary data.</text>
</comment>
<dbReference type="AlphaFoldDB" id="A0A317U151"/>
<dbReference type="EMBL" id="QHJG01000040">
    <property type="protein sequence ID" value="PWY54232.1"/>
    <property type="molecule type" value="Genomic_DNA"/>
</dbReference>
<proteinExistence type="predicted"/>
<protein>
    <submittedName>
        <fullName evidence="2">Uncharacterized protein</fullName>
    </submittedName>
</protein>
<gene>
    <name evidence="2" type="ORF">DGG96_18070</name>
</gene>